<feature type="domain" description="GxGYxYP putative glycoside hydrolase third N-terminal" evidence="4">
    <location>
        <begin position="233"/>
        <end position="307"/>
    </location>
</feature>
<protein>
    <recommendedName>
        <fullName evidence="7">GxGYxYP putative glycoside hydrolase N-terminal domain-containing protein</fullName>
    </recommendedName>
</protein>
<dbReference type="Pfam" id="PF20958">
    <property type="entry name" value="GxGYxYP_N_3rd"/>
    <property type="match status" value="1"/>
</dbReference>
<dbReference type="EMBL" id="BIXY01000077">
    <property type="protein sequence ID" value="GCF10631.1"/>
    <property type="molecule type" value="Genomic_DNA"/>
</dbReference>
<accession>A0A5A5TGC6</accession>
<dbReference type="Pfam" id="PF20957">
    <property type="entry name" value="GxGYxYP_N_2nd"/>
    <property type="match status" value="1"/>
</dbReference>
<evidence type="ECO:0000259" key="1">
    <source>
        <dbReference type="Pfam" id="PF14323"/>
    </source>
</evidence>
<gene>
    <name evidence="5" type="ORF">KDI_41950</name>
</gene>
<dbReference type="Gene3D" id="3.20.20.490">
    <property type="entry name" value="GxGYxYP glycoside hydrolase, C-terminal domain"/>
    <property type="match status" value="1"/>
</dbReference>
<evidence type="ECO:0000259" key="2">
    <source>
        <dbReference type="Pfam" id="PF16216"/>
    </source>
</evidence>
<proteinExistence type="predicted"/>
<dbReference type="InterPro" id="IPR048310">
    <property type="entry name" value="GxGYxYP_N_2nd"/>
</dbReference>
<dbReference type="PANTHER" id="PTHR37321:SF1">
    <property type="entry name" value="EXPORTED PROTEIN"/>
    <property type="match status" value="1"/>
</dbReference>
<dbReference type="Proteomes" id="UP000322530">
    <property type="component" value="Unassembled WGS sequence"/>
</dbReference>
<sequence>MSKTVARPWLTRASLILCLGIIGMALLGWRTTVIANVHVPASPQIRASSGIFWPASQALPTFAQPQALDVAQLNNVPGDIDLLFSTLEGVVNRSQPRIYLVENQPREGATTWLQTLAVPATFHTDPWDIVSKYTHEVRGMIVYDPRVADSINVATTLAGLEGGVVASPRLIQRLKDQYHLPLLNDLRGKFANNLAANIWQIHNLWPRTTHRLLIGLSPMSLDNRASEGYGPSGYLRDYAVANRALVCWLPIMQPATALLFRQLLASVRPGTPYLGWFDSESRGVRMASAYGVYTLAADFFSNMTVFSGVRTALPGVQTLSAPALKKKIYVTITVSEGDNLQYDQHAMRVLWNSPGRGSVPLNWTVSPLLADVAPAILSYYEQTATRNDLLISGPSGAGYYYPSEWPIGNLNSFLRQSNTYLARTGLHVIFYLNDNQNLPRAVTQLRSARTQGILLNWFYARTTTRIGAGQVPVSTQITGESRVGLLRAIRNNAAGWNGKAPLFIAALAVAWKLTPADIAYVVEHLGPNFVVVRGDQYFQLIRRAYHLPAA</sequence>
<feature type="domain" description="GxGYxYP putative glycoside hydrolase C-terminal" evidence="1">
    <location>
        <begin position="326"/>
        <end position="542"/>
    </location>
</feature>
<dbReference type="AlphaFoldDB" id="A0A5A5TGC6"/>
<dbReference type="InterPro" id="IPR032626">
    <property type="entry name" value="GxGYxYP_N_1st"/>
</dbReference>
<reference evidence="5 6" key="1">
    <citation type="submission" date="2019-01" db="EMBL/GenBank/DDBJ databases">
        <title>Draft genome sequence of Dictyobacter sp. Uno17.</title>
        <authorList>
            <person name="Wang C.M."/>
            <person name="Zheng Y."/>
            <person name="Sakai Y."/>
            <person name="Abe K."/>
            <person name="Yokota A."/>
            <person name="Yabe S."/>
        </authorList>
    </citation>
    <scope>NUCLEOTIDE SEQUENCE [LARGE SCALE GENOMIC DNA]</scope>
    <source>
        <strain evidence="5 6">Uno17</strain>
    </source>
</reference>
<evidence type="ECO:0000259" key="4">
    <source>
        <dbReference type="Pfam" id="PF20958"/>
    </source>
</evidence>
<evidence type="ECO:0000259" key="3">
    <source>
        <dbReference type="Pfam" id="PF20957"/>
    </source>
</evidence>
<feature type="domain" description="GxGYxYP putative glycoside hydrolase first N-terminal" evidence="2">
    <location>
        <begin position="69"/>
        <end position="133"/>
    </location>
</feature>
<comment type="caution">
    <text evidence="5">The sequence shown here is derived from an EMBL/GenBank/DDBJ whole genome shotgun (WGS) entry which is preliminary data.</text>
</comment>
<dbReference type="Pfam" id="PF14323">
    <property type="entry name" value="GxGYxYP_C"/>
    <property type="match status" value="1"/>
</dbReference>
<evidence type="ECO:0000313" key="5">
    <source>
        <dbReference type="EMBL" id="GCF10631.1"/>
    </source>
</evidence>
<name>A0A5A5TGC6_9CHLR</name>
<dbReference type="Pfam" id="PF16216">
    <property type="entry name" value="GxGYxYP_N"/>
    <property type="match status" value="1"/>
</dbReference>
<keyword evidence="6" id="KW-1185">Reference proteome</keyword>
<evidence type="ECO:0008006" key="7">
    <source>
        <dbReference type="Google" id="ProtNLM"/>
    </source>
</evidence>
<evidence type="ECO:0000313" key="6">
    <source>
        <dbReference type="Proteomes" id="UP000322530"/>
    </source>
</evidence>
<dbReference type="InterPro" id="IPR048309">
    <property type="entry name" value="GxGYxYP_N_3rd"/>
</dbReference>
<dbReference type="InterPro" id="IPR038410">
    <property type="entry name" value="GxGYxYP_C_sf"/>
</dbReference>
<dbReference type="RefSeq" id="WP_216368944.1">
    <property type="nucleotide sequence ID" value="NZ_BIXY01000077.1"/>
</dbReference>
<feature type="domain" description="GxGYxYP putative glycoside hydrolase second N-terminal" evidence="3">
    <location>
        <begin position="137"/>
        <end position="207"/>
    </location>
</feature>
<dbReference type="PANTHER" id="PTHR37321">
    <property type="entry name" value="EXPORTED PROTEIN-RELATED"/>
    <property type="match status" value="1"/>
</dbReference>
<organism evidence="5 6">
    <name type="scientific">Dictyobacter arantiisoli</name>
    <dbReference type="NCBI Taxonomy" id="2014874"/>
    <lineage>
        <taxon>Bacteria</taxon>
        <taxon>Bacillati</taxon>
        <taxon>Chloroflexota</taxon>
        <taxon>Ktedonobacteria</taxon>
        <taxon>Ktedonobacterales</taxon>
        <taxon>Dictyobacteraceae</taxon>
        <taxon>Dictyobacter</taxon>
    </lineage>
</organism>
<dbReference type="InterPro" id="IPR025832">
    <property type="entry name" value="GxGYxYP_C"/>
</dbReference>